<organism evidence="1 2">
    <name type="scientific">Engystomops pustulosus</name>
    <name type="common">Tungara frog</name>
    <name type="synonym">Physalaemus pustulosus</name>
    <dbReference type="NCBI Taxonomy" id="76066"/>
    <lineage>
        <taxon>Eukaryota</taxon>
        <taxon>Metazoa</taxon>
        <taxon>Chordata</taxon>
        <taxon>Craniata</taxon>
        <taxon>Vertebrata</taxon>
        <taxon>Euteleostomi</taxon>
        <taxon>Amphibia</taxon>
        <taxon>Batrachia</taxon>
        <taxon>Anura</taxon>
        <taxon>Neobatrachia</taxon>
        <taxon>Hyloidea</taxon>
        <taxon>Leptodactylidae</taxon>
        <taxon>Leiuperinae</taxon>
        <taxon>Engystomops</taxon>
    </lineage>
</organism>
<gene>
    <name evidence="1" type="ORF">GDO81_012222</name>
</gene>
<proteinExistence type="predicted"/>
<reference evidence="1" key="1">
    <citation type="thesis" date="2020" institute="ProQuest LLC" country="789 East Eisenhower Parkway, Ann Arbor, MI, USA">
        <title>Comparative Genomics and Chromosome Evolution.</title>
        <authorList>
            <person name="Mudd A.B."/>
        </authorList>
    </citation>
    <scope>NUCLEOTIDE SEQUENCE</scope>
    <source>
        <strain evidence="1">237g6f4</strain>
        <tissue evidence="1">Blood</tissue>
    </source>
</reference>
<accession>A0AAV7BJZ2</accession>
<dbReference type="AlphaFoldDB" id="A0AAV7BJZ2"/>
<sequence>MPIQAATGSPPPARLYMAKTQHNGSCSESNRRHCTLTDRALTCSYYLTPPEGQGDRDSMLLVAGDSPDPCSHCTPSIVTVTEGASCCSPGIRTMRQTMHTHPAQSGYLRSSEGLGAAAVL</sequence>
<protein>
    <submittedName>
        <fullName evidence="1">Uncharacterized protein</fullName>
    </submittedName>
</protein>
<evidence type="ECO:0000313" key="1">
    <source>
        <dbReference type="EMBL" id="KAG8572941.1"/>
    </source>
</evidence>
<dbReference type="EMBL" id="WNYA01000005">
    <property type="protein sequence ID" value="KAG8572941.1"/>
    <property type="molecule type" value="Genomic_DNA"/>
</dbReference>
<name>A0AAV7BJZ2_ENGPU</name>
<dbReference type="Proteomes" id="UP000824782">
    <property type="component" value="Unassembled WGS sequence"/>
</dbReference>
<comment type="caution">
    <text evidence="1">The sequence shown here is derived from an EMBL/GenBank/DDBJ whole genome shotgun (WGS) entry which is preliminary data.</text>
</comment>
<evidence type="ECO:0000313" key="2">
    <source>
        <dbReference type="Proteomes" id="UP000824782"/>
    </source>
</evidence>
<keyword evidence="2" id="KW-1185">Reference proteome</keyword>